<dbReference type="InterPro" id="IPR016962">
    <property type="entry name" value="Dehydrase_ECs4332_prd"/>
</dbReference>
<protein>
    <submittedName>
        <fullName evidence="2">Acyl-CoA synthetase</fullName>
    </submittedName>
</protein>
<organism evidence="2 3">
    <name type="scientific">Dyella tabacisoli</name>
    <dbReference type="NCBI Taxonomy" id="2282381"/>
    <lineage>
        <taxon>Bacteria</taxon>
        <taxon>Pseudomonadati</taxon>
        <taxon>Pseudomonadota</taxon>
        <taxon>Gammaproteobacteria</taxon>
        <taxon>Lysobacterales</taxon>
        <taxon>Rhodanobacteraceae</taxon>
        <taxon>Dyella</taxon>
    </lineage>
</organism>
<comment type="caution">
    <text evidence="2">The sequence shown here is derived from an EMBL/GenBank/DDBJ whole genome shotgun (WGS) entry which is preliminary data.</text>
</comment>
<evidence type="ECO:0000313" key="2">
    <source>
        <dbReference type="EMBL" id="RDD81860.1"/>
    </source>
</evidence>
<feature type="domain" description="ApeI dehydratase-like" evidence="1">
    <location>
        <begin position="13"/>
        <end position="111"/>
    </location>
</feature>
<proteinExistence type="predicted"/>
<dbReference type="SUPFAM" id="SSF54637">
    <property type="entry name" value="Thioesterase/thiol ester dehydrase-isomerase"/>
    <property type="match status" value="1"/>
</dbReference>
<keyword evidence="3" id="KW-1185">Reference proteome</keyword>
<accession>A0A369UQG6</accession>
<dbReference type="Proteomes" id="UP000253782">
    <property type="component" value="Unassembled WGS sequence"/>
</dbReference>
<dbReference type="OrthoDB" id="9787658at2"/>
<dbReference type="InterPro" id="IPR054545">
    <property type="entry name" value="ApeI-like"/>
</dbReference>
<sequence>MPQPRNATLLAEREEDGVWTLALHIPPELIYFAGHFPGAPVLPGVVQIGWALELAATRLGTPKACRNMEALKFQHLLRPGDRADLTLRADAARGKLHFAYRFGAHLYSSGRLLLSPKPSDIHR</sequence>
<dbReference type="PIRSF" id="PIRSF030962">
    <property type="entry name" value="Dehydrase_ECs4332_prd"/>
    <property type="match status" value="1"/>
</dbReference>
<dbReference type="InterPro" id="IPR029069">
    <property type="entry name" value="HotDog_dom_sf"/>
</dbReference>
<evidence type="ECO:0000259" key="1">
    <source>
        <dbReference type="Pfam" id="PF22818"/>
    </source>
</evidence>
<dbReference type="AlphaFoldDB" id="A0A369UQG6"/>
<name>A0A369UQG6_9GAMM</name>
<evidence type="ECO:0000313" key="3">
    <source>
        <dbReference type="Proteomes" id="UP000253782"/>
    </source>
</evidence>
<gene>
    <name evidence="2" type="ORF">DVJ77_11105</name>
</gene>
<dbReference type="Pfam" id="PF22818">
    <property type="entry name" value="ApeI-like"/>
    <property type="match status" value="1"/>
</dbReference>
<dbReference type="Gene3D" id="3.10.129.10">
    <property type="entry name" value="Hotdog Thioesterase"/>
    <property type="match status" value="1"/>
</dbReference>
<reference evidence="2 3" key="1">
    <citation type="submission" date="2018-07" db="EMBL/GenBank/DDBJ databases">
        <title>Dyella tabacisoli L4-6T, whole genome shotgun sequence.</title>
        <authorList>
            <person name="Zhou X.-K."/>
            <person name="Li W.-J."/>
            <person name="Duan Y.-Q."/>
        </authorList>
    </citation>
    <scope>NUCLEOTIDE SEQUENCE [LARGE SCALE GENOMIC DNA]</scope>
    <source>
        <strain evidence="2 3">L4-6</strain>
    </source>
</reference>
<dbReference type="EMBL" id="QQAH01000009">
    <property type="protein sequence ID" value="RDD81860.1"/>
    <property type="molecule type" value="Genomic_DNA"/>
</dbReference>